<dbReference type="Gene3D" id="3.30.450.20">
    <property type="entry name" value="PAS domain"/>
    <property type="match status" value="1"/>
</dbReference>
<protein>
    <submittedName>
        <fullName evidence="2">PAS domain-containing protein</fullName>
    </submittedName>
</protein>
<feature type="domain" description="PAS fold-3" evidence="1">
    <location>
        <begin position="50"/>
        <end position="128"/>
    </location>
</feature>
<reference evidence="2 5" key="1">
    <citation type="submission" date="2020-04" db="EMBL/GenBank/DDBJ databases">
        <title>Global-level population genomics: horizontal gene transfer, symbiosis and evolution in Rhizobia.</title>
        <authorList>
            <person name="Gai Y."/>
        </authorList>
    </citation>
    <scope>NUCLEOTIDE SEQUENCE</scope>
    <source>
        <strain evidence="3 5">BLR33</strain>
        <strain evidence="2">BLR57</strain>
    </source>
</reference>
<keyword evidence="5" id="KW-1185">Reference proteome</keyword>
<dbReference type="InterPro" id="IPR000014">
    <property type="entry name" value="PAS"/>
</dbReference>
<evidence type="ECO:0000259" key="1">
    <source>
        <dbReference type="Pfam" id="PF08447"/>
    </source>
</evidence>
<evidence type="ECO:0000313" key="2">
    <source>
        <dbReference type="EMBL" id="MBX5022403.1"/>
    </source>
</evidence>
<dbReference type="SUPFAM" id="SSF55785">
    <property type="entry name" value="PYP-like sensor domain (PAS domain)"/>
    <property type="match status" value="1"/>
</dbReference>
<accession>A0A9Q3M632</accession>
<dbReference type="Proteomes" id="UP000770629">
    <property type="component" value="Unassembled WGS sequence"/>
</dbReference>
<dbReference type="EMBL" id="JABDYF010000010">
    <property type="protein sequence ID" value="MBX5091755.1"/>
    <property type="molecule type" value="Genomic_DNA"/>
</dbReference>
<dbReference type="Pfam" id="PF08447">
    <property type="entry name" value="PAS_3"/>
    <property type="match status" value="1"/>
</dbReference>
<evidence type="ECO:0000313" key="5">
    <source>
        <dbReference type="Proteomes" id="UP000770629"/>
    </source>
</evidence>
<dbReference type="CDD" id="cd00130">
    <property type="entry name" value="PAS"/>
    <property type="match status" value="1"/>
</dbReference>
<organism evidence="2 4">
    <name type="scientific">Rhizobium lentis</name>
    <dbReference type="NCBI Taxonomy" id="1138194"/>
    <lineage>
        <taxon>Bacteria</taxon>
        <taxon>Pseudomonadati</taxon>
        <taxon>Pseudomonadota</taxon>
        <taxon>Alphaproteobacteria</taxon>
        <taxon>Hyphomicrobiales</taxon>
        <taxon>Rhizobiaceae</taxon>
        <taxon>Rhizobium/Agrobacterium group</taxon>
        <taxon>Rhizobium</taxon>
    </lineage>
</organism>
<dbReference type="Proteomes" id="UP000749740">
    <property type="component" value="Unassembled WGS sequence"/>
</dbReference>
<evidence type="ECO:0000313" key="3">
    <source>
        <dbReference type="EMBL" id="MBX5091755.1"/>
    </source>
</evidence>
<dbReference type="InterPro" id="IPR035965">
    <property type="entry name" value="PAS-like_dom_sf"/>
</dbReference>
<comment type="caution">
    <text evidence="2">The sequence shown here is derived from an EMBL/GenBank/DDBJ whole genome shotgun (WGS) entry which is preliminary data.</text>
</comment>
<dbReference type="EMBL" id="JABDYC010000001">
    <property type="protein sequence ID" value="MBX5022403.1"/>
    <property type="molecule type" value="Genomic_DNA"/>
</dbReference>
<evidence type="ECO:0000313" key="4">
    <source>
        <dbReference type="Proteomes" id="UP000749740"/>
    </source>
</evidence>
<dbReference type="InterPro" id="IPR013655">
    <property type="entry name" value="PAS_fold_3"/>
</dbReference>
<proteinExistence type="predicted"/>
<dbReference type="GeneID" id="66138552"/>
<dbReference type="RefSeq" id="WP_207242974.1">
    <property type="nucleotide sequence ID" value="NZ_CP071454.1"/>
</dbReference>
<gene>
    <name evidence="3" type="ORF">HJB60_21620</name>
    <name evidence="2" type="ORF">HJB63_07410</name>
</gene>
<name>A0A9Q3M632_9HYPH</name>
<sequence length="160" mass="18252">MSLRFEQPVIDKVEQSRAHIGITDAEIVQMVAAYRLFGFWRIDIETGHFFASQDVHTIFDLPYSDGPVNLTELMSRIHEEDRGLIAQTFEEASLQGVGFHFVYRVDNRLGGYKLVRSIGRFRDDASGSGIVGVTYEFVEKLRVVGFEDHTARRQPLTRNA</sequence>
<dbReference type="AlphaFoldDB" id="A0A9Q3M632"/>